<comment type="similarity">
    <text evidence="1">Belongs to the bacterial solute-binding protein 1 family.</text>
</comment>
<dbReference type="EMBL" id="JBHSFQ010000001">
    <property type="protein sequence ID" value="MFC4560336.1"/>
    <property type="molecule type" value="Genomic_DNA"/>
</dbReference>
<dbReference type="RefSeq" id="WP_378570401.1">
    <property type="nucleotide sequence ID" value="NZ_JBHSFQ010000001.1"/>
</dbReference>
<evidence type="ECO:0000256" key="2">
    <source>
        <dbReference type="ARBA" id="ARBA00022448"/>
    </source>
</evidence>
<comment type="caution">
    <text evidence="4">The sequence shown here is derived from an EMBL/GenBank/DDBJ whole genome shotgun (WGS) entry which is preliminary data.</text>
</comment>
<protein>
    <submittedName>
        <fullName evidence="4">ABC transporter substrate-binding protein</fullName>
    </submittedName>
</protein>
<accession>A0ABV9DNL2</accession>
<sequence>MPLSMPPPRLSSPLAACLSLALLTSGCAYLQGGGGQVADPDSPACAPFRQWQDTGGGRVEVYASLRDEVGEAMQAAWDDFARCTGIHISYEGTGEFEAQIQVKIAGGNAPDVAFFPQPGLLARFVESGDALPLPPGAAQRAEEGWTEDWLDYVEHGGELYGTPLGANVKSIVWYSPRFFADNGYEIPETWDDMIALSDRMAGDGVTPWCAGIESGEATGWPVTDWLEAAVLRQYGPEVYDQWVAHEIPFDDPRITGSLDRVGEILRNPDYVGEVQSILTTSQQDAGLPLLDGGCGMYMIGSFYASNFPEGTDISPEGDVFTFDLPEMNPDVGRPVLGGGEFAAGFADRPEVVAFQEYLATVDYADRRARAGAWFSAHVDSDLDALLNANDRFAAELLRNPDTVFRWDGSDNMPAAVGSGTFWRGMTDWVNGDDTGDVAAYVENSWPV</sequence>
<evidence type="ECO:0000256" key="1">
    <source>
        <dbReference type="ARBA" id="ARBA00008520"/>
    </source>
</evidence>
<dbReference type="InterPro" id="IPR050490">
    <property type="entry name" value="Bact_solute-bd_prot1"/>
</dbReference>
<dbReference type="PANTHER" id="PTHR43649">
    <property type="entry name" value="ARABINOSE-BINDING PROTEIN-RELATED"/>
    <property type="match status" value="1"/>
</dbReference>
<reference evidence="5" key="1">
    <citation type="journal article" date="2019" name="Int. J. Syst. Evol. Microbiol.">
        <title>The Global Catalogue of Microorganisms (GCM) 10K type strain sequencing project: providing services to taxonomists for standard genome sequencing and annotation.</title>
        <authorList>
            <consortium name="The Broad Institute Genomics Platform"/>
            <consortium name="The Broad Institute Genome Sequencing Center for Infectious Disease"/>
            <person name="Wu L."/>
            <person name="Ma J."/>
        </authorList>
    </citation>
    <scope>NUCLEOTIDE SEQUENCE [LARGE SCALE GENOMIC DNA]</scope>
    <source>
        <strain evidence="5">XZYJ18</strain>
    </source>
</reference>
<keyword evidence="5" id="KW-1185">Reference proteome</keyword>
<evidence type="ECO:0000313" key="4">
    <source>
        <dbReference type="EMBL" id="MFC4560336.1"/>
    </source>
</evidence>
<keyword evidence="2" id="KW-0813">Transport</keyword>
<dbReference type="Pfam" id="PF01547">
    <property type="entry name" value="SBP_bac_1"/>
    <property type="match status" value="1"/>
</dbReference>
<dbReference type="InterPro" id="IPR006059">
    <property type="entry name" value="SBP"/>
</dbReference>
<proteinExistence type="inferred from homology"/>
<dbReference type="SUPFAM" id="SSF53850">
    <property type="entry name" value="Periplasmic binding protein-like II"/>
    <property type="match status" value="1"/>
</dbReference>
<gene>
    <name evidence="4" type="ORF">ACFO4E_00545</name>
</gene>
<organism evidence="4 5">
    <name type="scientific">Nocardiopsis mangrovi</name>
    <dbReference type="NCBI Taxonomy" id="1179818"/>
    <lineage>
        <taxon>Bacteria</taxon>
        <taxon>Bacillati</taxon>
        <taxon>Actinomycetota</taxon>
        <taxon>Actinomycetes</taxon>
        <taxon>Streptosporangiales</taxon>
        <taxon>Nocardiopsidaceae</taxon>
        <taxon>Nocardiopsis</taxon>
    </lineage>
</organism>
<feature type="chain" id="PRO_5047185473" evidence="3">
    <location>
        <begin position="31"/>
        <end position="447"/>
    </location>
</feature>
<dbReference type="Proteomes" id="UP001595923">
    <property type="component" value="Unassembled WGS sequence"/>
</dbReference>
<evidence type="ECO:0000256" key="3">
    <source>
        <dbReference type="SAM" id="SignalP"/>
    </source>
</evidence>
<keyword evidence="3" id="KW-0732">Signal</keyword>
<feature type="signal peptide" evidence="3">
    <location>
        <begin position="1"/>
        <end position="30"/>
    </location>
</feature>
<name>A0ABV9DNL2_9ACTN</name>
<dbReference type="Gene3D" id="3.40.190.10">
    <property type="entry name" value="Periplasmic binding protein-like II"/>
    <property type="match status" value="2"/>
</dbReference>
<dbReference type="PANTHER" id="PTHR43649:SF29">
    <property type="entry name" value="OSMOPROTECTIVE COMPOUNDS-BINDING PROTEIN GGTB"/>
    <property type="match status" value="1"/>
</dbReference>
<evidence type="ECO:0000313" key="5">
    <source>
        <dbReference type="Proteomes" id="UP001595923"/>
    </source>
</evidence>